<dbReference type="AlphaFoldDB" id="A0A2W7N9S8"/>
<dbReference type="EMBL" id="QKZL01000017">
    <property type="protein sequence ID" value="PZX13614.1"/>
    <property type="molecule type" value="Genomic_DNA"/>
</dbReference>
<organism evidence="1 2">
    <name type="scientific">Palleronia aestuarii</name>
    <dbReference type="NCBI Taxonomy" id="568105"/>
    <lineage>
        <taxon>Bacteria</taxon>
        <taxon>Pseudomonadati</taxon>
        <taxon>Pseudomonadota</taxon>
        <taxon>Alphaproteobacteria</taxon>
        <taxon>Rhodobacterales</taxon>
        <taxon>Roseobacteraceae</taxon>
        <taxon>Palleronia</taxon>
    </lineage>
</organism>
<keyword evidence="2" id="KW-1185">Reference proteome</keyword>
<protein>
    <submittedName>
        <fullName evidence="1">Uncharacterized protein</fullName>
    </submittedName>
</protein>
<proteinExistence type="predicted"/>
<name>A0A2W7N9S8_9RHOB</name>
<comment type="caution">
    <text evidence="1">The sequence shown here is derived from an EMBL/GenBank/DDBJ whole genome shotgun (WGS) entry which is preliminary data.</text>
</comment>
<evidence type="ECO:0000313" key="2">
    <source>
        <dbReference type="Proteomes" id="UP000248916"/>
    </source>
</evidence>
<dbReference type="RefSeq" id="WP_111538244.1">
    <property type="nucleotide sequence ID" value="NZ_QKZL01000017.1"/>
</dbReference>
<sequence length="101" mass="11420">MRGSLKLGFDFDSRCDAARASGRRYLLVCVDMFDRMRGDRDMGFYYPAFDRAQEVADYIRNHAIGVPDPSDNRDRCEAIAELGATTIVHDPAQWLNRSAGD</sequence>
<gene>
    <name evidence="1" type="ORF">LX81_03163</name>
</gene>
<evidence type="ECO:0000313" key="1">
    <source>
        <dbReference type="EMBL" id="PZX13614.1"/>
    </source>
</evidence>
<reference evidence="1 2" key="1">
    <citation type="submission" date="2018-06" db="EMBL/GenBank/DDBJ databases">
        <title>Genomic Encyclopedia of Archaeal and Bacterial Type Strains, Phase II (KMG-II): from individual species to whole genera.</title>
        <authorList>
            <person name="Goeker M."/>
        </authorList>
    </citation>
    <scope>NUCLEOTIDE SEQUENCE [LARGE SCALE GENOMIC DNA]</scope>
    <source>
        <strain evidence="1 2">DSM 22009</strain>
    </source>
</reference>
<dbReference type="Proteomes" id="UP000248916">
    <property type="component" value="Unassembled WGS sequence"/>
</dbReference>
<dbReference type="OrthoDB" id="9947720at2"/>
<accession>A0A2W7N9S8</accession>